<evidence type="ECO:0000313" key="2">
    <source>
        <dbReference type="Proteomes" id="UP000183126"/>
    </source>
</evidence>
<dbReference type="Proteomes" id="UP000183126">
    <property type="component" value="Chromosome I"/>
</dbReference>
<evidence type="ECO:0000313" key="1">
    <source>
        <dbReference type="EMBL" id="SDS89819.1"/>
    </source>
</evidence>
<proteinExistence type="predicted"/>
<evidence type="ECO:0008006" key="3">
    <source>
        <dbReference type="Google" id="ProtNLM"/>
    </source>
</evidence>
<gene>
    <name evidence="1" type="ORF">SAMN04490205_4012</name>
</gene>
<name>A0ABY0UMC1_9PSED</name>
<reference evidence="1 2" key="1">
    <citation type="submission" date="2016-10" db="EMBL/GenBank/DDBJ databases">
        <authorList>
            <person name="Varghese N."/>
            <person name="Submissions S."/>
        </authorList>
    </citation>
    <scope>NUCLEOTIDE SEQUENCE [LARGE SCALE GENOMIC DNA]</scope>
    <source>
        <strain evidence="1 2">BS3111</strain>
    </source>
</reference>
<accession>A0ABY0UMC1</accession>
<sequence>MPFSTVVLFKCPSCAHTSRTLVPAPDTSWLEGASTRNAVIDCDHCGKRYDVTVKKTPYRYEVKLVDYQHVEVFSSELTELSDSQATSSGQNNVRATDDPLFEFLSSYTHMTEVLHTYGIGGSGLLKSSAPEINKLVLSGLISAMEAYLANTLMALVAEEIGATENLLLKEEKLSFQKITLFEAWNESLTVERRVQDYLRDQIYHRLGKVEQLYEIAFNIQIFPSLELKERLHRAVALRHDIVHRNGRSLQGKEQEFSSIAVLAMMRDIHDFVMHVNNQLFKALIDAQENE</sequence>
<protein>
    <recommendedName>
        <fullName evidence="3">CpXC domain-containing protein</fullName>
    </recommendedName>
</protein>
<organism evidence="1 2">
    <name type="scientific">Pseudomonas trivialis</name>
    <dbReference type="NCBI Taxonomy" id="200450"/>
    <lineage>
        <taxon>Bacteria</taxon>
        <taxon>Pseudomonadati</taxon>
        <taxon>Pseudomonadota</taxon>
        <taxon>Gammaproteobacteria</taxon>
        <taxon>Pseudomonadales</taxon>
        <taxon>Pseudomonadaceae</taxon>
        <taxon>Pseudomonas</taxon>
    </lineage>
</organism>
<dbReference type="RefSeq" id="WP_156792485.1">
    <property type="nucleotide sequence ID" value="NZ_JBEPTA010000007.1"/>
</dbReference>
<dbReference type="EMBL" id="LT629760">
    <property type="protein sequence ID" value="SDS89819.1"/>
    <property type="molecule type" value="Genomic_DNA"/>
</dbReference>
<keyword evidence="2" id="KW-1185">Reference proteome</keyword>